<dbReference type="PROSITE" id="PS50835">
    <property type="entry name" value="IG_LIKE"/>
    <property type="match status" value="2"/>
</dbReference>
<feature type="domain" description="Ig-like" evidence="3">
    <location>
        <begin position="143"/>
        <end position="235"/>
    </location>
</feature>
<dbReference type="InterPro" id="IPR042454">
    <property type="entry name" value="CLMP"/>
</dbReference>
<keyword evidence="1" id="KW-0472">Membrane</keyword>
<dbReference type="InterPro" id="IPR003598">
    <property type="entry name" value="Ig_sub2"/>
</dbReference>
<dbReference type="Pfam" id="PF13927">
    <property type="entry name" value="Ig_3"/>
    <property type="match status" value="1"/>
</dbReference>
<proteinExistence type="predicted"/>
<dbReference type="InterPro" id="IPR007110">
    <property type="entry name" value="Ig-like_dom"/>
</dbReference>
<feature type="signal peptide" evidence="2">
    <location>
        <begin position="1"/>
        <end position="32"/>
    </location>
</feature>
<dbReference type="AlphaFoldDB" id="A0A674BJE8"/>
<evidence type="ECO:0000313" key="4">
    <source>
        <dbReference type="Ensembl" id="ENSSTUP00000071393.1"/>
    </source>
</evidence>
<dbReference type="Proteomes" id="UP000472277">
    <property type="component" value="Chromosome 13"/>
</dbReference>
<dbReference type="PANTHER" id="PTHR44783">
    <property type="entry name" value="CXADR-LIKE MEMBRANE PROTEIN"/>
    <property type="match status" value="1"/>
</dbReference>
<accession>A0A674BJE8</accession>
<dbReference type="SMART" id="SM00409">
    <property type="entry name" value="IG"/>
    <property type="match status" value="2"/>
</dbReference>
<dbReference type="SUPFAM" id="SSF48726">
    <property type="entry name" value="Immunoglobulin"/>
    <property type="match status" value="2"/>
</dbReference>
<dbReference type="Gene3D" id="2.60.40.10">
    <property type="entry name" value="Immunoglobulins"/>
    <property type="match status" value="2"/>
</dbReference>
<keyword evidence="5" id="KW-1185">Reference proteome</keyword>
<name>A0A674BJE8_SALTR</name>
<dbReference type="GO" id="GO:0016020">
    <property type="term" value="C:membrane"/>
    <property type="evidence" value="ECO:0007669"/>
    <property type="project" value="InterPro"/>
</dbReference>
<dbReference type="InterPro" id="IPR013106">
    <property type="entry name" value="Ig_V-set"/>
</dbReference>
<feature type="transmembrane region" description="Helical" evidence="1">
    <location>
        <begin position="287"/>
        <end position="310"/>
    </location>
</feature>
<feature type="transmembrane region" description="Helical" evidence="1">
    <location>
        <begin position="244"/>
        <end position="267"/>
    </location>
</feature>
<evidence type="ECO:0000256" key="2">
    <source>
        <dbReference type="SAM" id="SignalP"/>
    </source>
</evidence>
<evidence type="ECO:0000313" key="5">
    <source>
        <dbReference type="Proteomes" id="UP000472277"/>
    </source>
</evidence>
<keyword evidence="1" id="KW-1133">Transmembrane helix</keyword>
<dbReference type="GO" id="GO:0009986">
    <property type="term" value="C:cell surface"/>
    <property type="evidence" value="ECO:0007669"/>
    <property type="project" value="TreeGrafter"/>
</dbReference>
<organism evidence="4 5">
    <name type="scientific">Salmo trutta</name>
    <name type="common">Brown trout</name>
    <dbReference type="NCBI Taxonomy" id="8032"/>
    <lineage>
        <taxon>Eukaryota</taxon>
        <taxon>Metazoa</taxon>
        <taxon>Chordata</taxon>
        <taxon>Craniata</taxon>
        <taxon>Vertebrata</taxon>
        <taxon>Euteleostomi</taxon>
        <taxon>Actinopterygii</taxon>
        <taxon>Neopterygii</taxon>
        <taxon>Teleostei</taxon>
        <taxon>Protacanthopterygii</taxon>
        <taxon>Salmoniformes</taxon>
        <taxon>Salmonidae</taxon>
        <taxon>Salmoninae</taxon>
        <taxon>Salmo</taxon>
    </lineage>
</organism>
<dbReference type="Ensembl" id="ENSSTUT00000075782.1">
    <property type="protein sequence ID" value="ENSSTUP00000071393.1"/>
    <property type="gene ID" value="ENSSTUG00000031222.1"/>
</dbReference>
<dbReference type="InParanoid" id="A0A674BJE8"/>
<dbReference type="InterPro" id="IPR003599">
    <property type="entry name" value="Ig_sub"/>
</dbReference>
<dbReference type="Pfam" id="PF07686">
    <property type="entry name" value="V-set"/>
    <property type="match status" value="1"/>
</dbReference>
<reference evidence="4" key="1">
    <citation type="submission" date="2025-08" db="UniProtKB">
        <authorList>
            <consortium name="Ensembl"/>
        </authorList>
    </citation>
    <scope>IDENTIFICATION</scope>
</reference>
<dbReference type="SMART" id="SM00406">
    <property type="entry name" value="IGv"/>
    <property type="match status" value="1"/>
</dbReference>
<dbReference type="InterPro" id="IPR036179">
    <property type="entry name" value="Ig-like_dom_sf"/>
</dbReference>
<evidence type="ECO:0000256" key="1">
    <source>
        <dbReference type="SAM" id="Phobius"/>
    </source>
</evidence>
<evidence type="ECO:0000259" key="3">
    <source>
        <dbReference type="PROSITE" id="PS50835"/>
    </source>
</evidence>
<keyword evidence="2" id="KW-0732">Signal</keyword>
<feature type="chain" id="PRO_5025578171" evidence="2">
    <location>
        <begin position="33"/>
        <end position="422"/>
    </location>
</feature>
<dbReference type="SMART" id="SM00408">
    <property type="entry name" value="IGc2"/>
    <property type="match status" value="2"/>
</dbReference>
<gene>
    <name evidence="4" type="primary">LOC115206439</name>
</gene>
<protein>
    <submittedName>
        <fullName evidence="4">CXADR-like membrane protein</fullName>
    </submittedName>
</protein>
<dbReference type="GO" id="GO:0005881">
    <property type="term" value="C:cytoplasmic microtubule"/>
    <property type="evidence" value="ECO:0007669"/>
    <property type="project" value="InterPro"/>
</dbReference>
<dbReference type="InterPro" id="IPR013783">
    <property type="entry name" value="Ig-like_fold"/>
</dbReference>
<dbReference type="PANTHER" id="PTHR44783:SF1">
    <property type="entry name" value="CXADR-LIKE MEMBRANE PROTEIN"/>
    <property type="match status" value="1"/>
</dbReference>
<dbReference type="GeneTree" id="ENSGT00940000164937"/>
<feature type="domain" description="Ig-like" evidence="3">
    <location>
        <begin position="4"/>
        <end position="124"/>
    </location>
</feature>
<sequence length="422" mass="47172">MGFPVVSGAVMSATFRSLFLVLLSLLTAGAQTEMKRVVGDNATLPCHHQFWQSNVQLLDIEWLLQKPNSKQRVIITFFGGQVYTNEVTSGTSRLSFAGDYLKGDASLLLSDLQLTDSGEYYCKVKMGGKYHWSQVNLIVLVKPSKPRCWMDGRLLEGSDVKLSCKSSDGSDPIKYNWERVLDKGKSVGNLPLLALRDLKNPEIVTLRNLTKDSTGVYKCTASNDVGEENCIIEVTMQYVRGMGVLAGAVVGVSFGVLLIILIIWLVFRKKEKKKYEEEETPNEIRSVIFFFFLSLFIFCSSFTLFLSNVLNTEAKHQLLCMCMCTCVCVCNKSLIVKRSIYWFLRAILFTPFCSRAQSFSPLQSSHKQAAGPKCGLRPCLTPSARFTVNWSLQAANGAAYYSRRENNSLLGGYVAAYLPVFR</sequence>
<reference evidence="4" key="2">
    <citation type="submission" date="2025-09" db="UniProtKB">
        <authorList>
            <consortium name="Ensembl"/>
        </authorList>
    </citation>
    <scope>IDENTIFICATION</scope>
</reference>
<dbReference type="CDD" id="cd00096">
    <property type="entry name" value="Ig"/>
    <property type="match status" value="1"/>
</dbReference>
<keyword evidence="1" id="KW-0812">Transmembrane</keyword>